<gene>
    <name evidence="3" type="ORF">SAMN05444959_12517</name>
</gene>
<name>A0A239Q2P3_9RHOB</name>
<sequence length="677" mass="68691">MSQSVIGALRVNLGLDSAKFESGARRVKQPLATMRKQFLAVAGAASALGAAIGAAALKGAGDIDKAAKSARRLGATVGGFRALELASSEAGVSLSTLTDAVQTMDREVARGGKNAAAALEKLGIAAADLDGKDADEKLALISDRVADLGLSTGEASALLQDLGVRNREMLLAVMAGGSAFSNARKDIEAYGLALGSTDSSAIEQANDRIARLGLIGKYAGQQLAITIVPSLGRMAQAMTDSLREGGLLRAVIDGLVNNMQRLASYVAVAVTGFGVRYVAALAAARVATLSLSGSLVVLRGALVRTGIGALIVAIGELFYWFGRVIGAADGFRDALSRVYTVGKAVFLGVGNTAWGLLEILGGVASAIASSFTAAFAQIAKAWDALVNGMAAAWNSIAGSALGEKLGLGLLEKSDASGDIQNLADKLYNNAIESIRRGGQRIKDAGAGVAEAVAQSMTPVGGASEALDQGIASAEDLAESLDEVSAAASGGGKSGGAAGAIRDVGKAADETGKQASDLKASFGSAFEGLVTGAKTAREAIGELLSSLARVFANRAFEALWAGLSGGGGASTAAFAAIGIPAFANGGQHVGGFRLVGERGPEIEATGAARYYSAAQTRDLMSGGGGAMSKTQVEIVPSQYFDARVKELADQSASQMGVQVTKSIPSQIQEYNKNPRKRR</sequence>
<evidence type="ECO:0000313" key="4">
    <source>
        <dbReference type="Proteomes" id="UP000198307"/>
    </source>
</evidence>
<evidence type="ECO:0000256" key="1">
    <source>
        <dbReference type="SAM" id="MobiDB-lite"/>
    </source>
</evidence>
<dbReference type="RefSeq" id="WP_089346005.1">
    <property type="nucleotide sequence ID" value="NZ_CP067129.1"/>
</dbReference>
<feature type="transmembrane region" description="Helical" evidence="2">
    <location>
        <begin position="262"/>
        <end position="284"/>
    </location>
</feature>
<reference evidence="3 4" key="1">
    <citation type="submission" date="2017-07" db="EMBL/GenBank/DDBJ databases">
        <authorList>
            <person name="Sun Z.S."/>
            <person name="Albrecht U."/>
            <person name="Echele G."/>
            <person name="Lee C.C."/>
        </authorList>
    </citation>
    <scope>NUCLEOTIDE SEQUENCE [LARGE SCALE GENOMIC DNA]</scope>
    <source>
        <strain evidence="3 4">DSM 14827</strain>
    </source>
</reference>
<keyword evidence="2" id="KW-0472">Membrane</keyword>
<evidence type="ECO:0000313" key="3">
    <source>
        <dbReference type="EMBL" id="SNT76710.1"/>
    </source>
</evidence>
<evidence type="ECO:0000256" key="2">
    <source>
        <dbReference type="SAM" id="Phobius"/>
    </source>
</evidence>
<feature type="transmembrane region" description="Helical" evidence="2">
    <location>
        <begin position="38"/>
        <end position="57"/>
    </location>
</feature>
<evidence type="ECO:0008006" key="5">
    <source>
        <dbReference type="Google" id="ProtNLM"/>
    </source>
</evidence>
<protein>
    <recommendedName>
        <fullName evidence="5">Phage tail tape measure protein, lambda family</fullName>
    </recommendedName>
</protein>
<feature type="transmembrane region" description="Helical" evidence="2">
    <location>
        <begin position="296"/>
        <end position="321"/>
    </location>
</feature>
<accession>A0A239Q2P3</accession>
<keyword evidence="2" id="KW-0812">Transmembrane</keyword>
<dbReference type="EMBL" id="FZQB01000025">
    <property type="protein sequence ID" value="SNT76710.1"/>
    <property type="molecule type" value="Genomic_DNA"/>
</dbReference>
<dbReference type="OrthoDB" id="7311517at2"/>
<keyword evidence="4" id="KW-1185">Reference proteome</keyword>
<dbReference type="AlphaFoldDB" id="A0A239Q2P3"/>
<keyword evidence="2" id="KW-1133">Transmembrane helix</keyword>
<feature type="compositionally biased region" description="Polar residues" evidence="1">
    <location>
        <begin position="650"/>
        <end position="670"/>
    </location>
</feature>
<feature type="region of interest" description="Disordered" evidence="1">
    <location>
        <begin position="650"/>
        <end position="677"/>
    </location>
</feature>
<organism evidence="3 4">
    <name type="scientific">Paracoccus seriniphilus</name>
    <dbReference type="NCBI Taxonomy" id="184748"/>
    <lineage>
        <taxon>Bacteria</taxon>
        <taxon>Pseudomonadati</taxon>
        <taxon>Pseudomonadota</taxon>
        <taxon>Alphaproteobacteria</taxon>
        <taxon>Rhodobacterales</taxon>
        <taxon>Paracoccaceae</taxon>
        <taxon>Paracoccus</taxon>
    </lineage>
</organism>
<proteinExistence type="predicted"/>
<dbReference type="Proteomes" id="UP000198307">
    <property type="component" value="Unassembled WGS sequence"/>
</dbReference>